<dbReference type="NCBIfam" id="NF033614">
    <property type="entry name" value="APH_6_Ic_gen"/>
    <property type="match status" value="1"/>
</dbReference>
<dbReference type="NCBIfam" id="NF012171">
    <property type="entry name" value="APH_6"/>
    <property type="match status" value="1"/>
</dbReference>
<sequence length="290" mass="31427">MALSVGHVIGNSMNSPSQLPPQVTTWLERWSLIADGDLLTTQSSWLLPVRHAGSPAVLKIARTSDEEAGYRLLAWWNGQGAARVFASAAGALLMERASGAGDLAQMARSGQDDETCRILCDTAARLHAQQRGPLPDLHPLQDWFQPLFQLAADNAVLVPAAEVAGELLAAQRDVGPLHGDLHHENVLDFGERGWLAVDPHGLLGERAFDYANIFTNPDLSDPSQPLATLPGRLEARLDIVANATGIEPERLLRWIVAWTGLSAAWFIGDGDDEGVKIDLAINTIARRMLY</sequence>
<keyword evidence="2" id="KW-1185">Reference proteome</keyword>
<name>A0ABQ0W938_9GAMM</name>
<dbReference type="Pfam" id="PF04655">
    <property type="entry name" value="APH_6_hur"/>
    <property type="match status" value="1"/>
</dbReference>
<dbReference type="Proteomes" id="UP000321726">
    <property type="component" value="Unassembled WGS sequence"/>
</dbReference>
<protein>
    <submittedName>
        <fullName evidence="1">Streptomycin 3''-phosphotransferase</fullName>
    </submittedName>
</protein>
<dbReference type="InterPro" id="IPR011009">
    <property type="entry name" value="Kinase-like_dom_sf"/>
</dbReference>
<evidence type="ECO:0000313" key="2">
    <source>
        <dbReference type="Proteomes" id="UP000321726"/>
    </source>
</evidence>
<comment type="caution">
    <text evidence="1">The sequence shown here is derived from an EMBL/GenBank/DDBJ whole genome shotgun (WGS) entry which is preliminary data.</text>
</comment>
<reference evidence="1 2" key="1">
    <citation type="submission" date="2019-07" db="EMBL/GenBank/DDBJ databases">
        <title>Whole genome shotgun sequence of Halomonas cupida NBRC 102219.</title>
        <authorList>
            <person name="Hosoyama A."/>
            <person name="Uohara A."/>
            <person name="Ohji S."/>
            <person name="Ichikawa N."/>
        </authorList>
    </citation>
    <scope>NUCLEOTIDE SEQUENCE [LARGE SCALE GENOMIC DNA]</scope>
    <source>
        <strain evidence="1 2">NBRC 102219</strain>
    </source>
</reference>
<dbReference type="EMBL" id="BJXU01000004">
    <property type="protein sequence ID" value="GEN22187.1"/>
    <property type="molecule type" value="Genomic_DNA"/>
</dbReference>
<organism evidence="1 2">
    <name type="scientific">Halomonas cupida</name>
    <dbReference type="NCBI Taxonomy" id="44933"/>
    <lineage>
        <taxon>Bacteria</taxon>
        <taxon>Pseudomonadati</taxon>
        <taxon>Pseudomonadota</taxon>
        <taxon>Gammaproteobacteria</taxon>
        <taxon>Oceanospirillales</taxon>
        <taxon>Halomonadaceae</taxon>
        <taxon>Halomonas</taxon>
    </lineage>
</organism>
<accession>A0ABQ0W938</accession>
<dbReference type="SUPFAM" id="SSF56112">
    <property type="entry name" value="Protein kinase-like (PK-like)"/>
    <property type="match status" value="1"/>
</dbReference>
<proteinExistence type="predicted"/>
<evidence type="ECO:0000313" key="1">
    <source>
        <dbReference type="EMBL" id="GEN22187.1"/>
    </source>
</evidence>
<gene>
    <name evidence="1" type="primary">str</name>
    <name evidence="1" type="ORF">HCU01_01360</name>
</gene>
<dbReference type="InterPro" id="IPR006748">
    <property type="entry name" value="NH2Glyco/OHUrea_AB-resist_kin"/>
</dbReference>